<dbReference type="EMBL" id="KZ666710">
    <property type="protein sequence ID" value="PPR93840.1"/>
    <property type="molecule type" value="Genomic_DNA"/>
</dbReference>
<evidence type="ECO:0000313" key="1">
    <source>
        <dbReference type="EMBL" id="PPR93840.1"/>
    </source>
</evidence>
<evidence type="ECO:0000313" key="2">
    <source>
        <dbReference type="Proteomes" id="UP000239757"/>
    </source>
</evidence>
<sequence>MVMEFELNNLSLEEKEDSELQVASEVGVGVGVNYELCLVGKFLVKGIMSSWSSCRRPRFSEGDRRISVGGLALKLVSIGAMEEGGGGTVGIRS</sequence>
<accession>A0A2P5WRV6</accession>
<gene>
    <name evidence="1" type="ORF">GOBAR_AA26831</name>
</gene>
<dbReference type="Proteomes" id="UP000239757">
    <property type="component" value="Unassembled WGS sequence"/>
</dbReference>
<protein>
    <submittedName>
        <fullName evidence="1">Uncharacterized protein</fullName>
    </submittedName>
</protein>
<dbReference type="OrthoDB" id="1002526at2759"/>
<dbReference type="AlphaFoldDB" id="A0A2P5WRV6"/>
<proteinExistence type="predicted"/>
<name>A0A2P5WRV6_GOSBA</name>
<organism evidence="1 2">
    <name type="scientific">Gossypium barbadense</name>
    <name type="common">Sea Island cotton</name>
    <name type="synonym">Hibiscus barbadensis</name>
    <dbReference type="NCBI Taxonomy" id="3634"/>
    <lineage>
        <taxon>Eukaryota</taxon>
        <taxon>Viridiplantae</taxon>
        <taxon>Streptophyta</taxon>
        <taxon>Embryophyta</taxon>
        <taxon>Tracheophyta</taxon>
        <taxon>Spermatophyta</taxon>
        <taxon>Magnoliopsida</taxon>
        <taxon>eudicotyledons</taxon>
        <taxon>Gunneridae</taxon>
        <taxon>Pentapetalae</taxon>
        <taxon>rosids</taxon>
        <taxon>malvids</taxon>
        <taxon>Malvales</taxon>
        <taxon>Malvaceae</taxon>
        <taxon>Malvoideae</taxon>
        <taxon>Gossypium</taxon>
    </lineage>
</organism>
<reference evidence="1 2" key="1">
    <citation type="submission" date="2015-01" db="EMBL/GenBank/DDBJ databases">
        <title>Genome of allotetraploid Gossypium barbadense reveals genomic plasticity and fiber elongation in cotton evolution.</title>
        <authorList>
            <person name="Chen X."/>
            <person name="Liu X."/>
            <person name="Zhao B."/>
            <person name="Zheng H."/>
            <person name="Hu Y."/>
            <person name="Lu G."/>
            <person name="Yang C."/>
            <person name="Chen J."/>
            <person name="Shan C."/>
            <person name="Zhang L."/>
            <person name="Zhou Y."/>
            <person name="Wang L."/>
            <person name="Guo W."/>
            <person name="Bai Y."/>
            <person name="Ruan J."/>
            <person name="Shangguan X."/>
            <person name="Mao Y."/>
            <person name="Jiang J."/>
            <person name="Zhu Y."/>
            <person name="Lei J."/>
            <person name="Kang H."/>
            <person name="Chen S."/>
            <person name="He X."/>
            <person name="Wang R."/>
            <person name="Wang Y."/>
            <person name="Chen J."/>
            <person name="Wang L."/>
            <person name="Yu S."/>
            <person name="Wang B."/>
            <person name="Wei J."/>
            <person name="Song S."/>
            <person name="Lu X."/>
            <person name="Gao Z."/>
            <person name="Gu W."/>
            <person name="Deng X."/>
            <person name="Ma D."/>
            <person name="Wang S."/>
            <person name="Liang W."/>
            <person name="Fang L."/>
            <person name="Cai C."/>
            <person name="Zhu X."/>
            <person name="Zhou B."/>
            <person name="Zhang Y."/>
            <person name="Chen Z."/>
            <person name="Xu S."/>
            <person name="Zhu R."/>
            <person name="Wang S."/>
            <person name="Zhang T."/>
            <person name="Zhao G."/>
        </authorList>
    </citation>
    <scope>NUCLEOTIDE SEQUENCE [LARGE SCALE GENOMIC DNA]</scope>
    <source>
        <strain evidence="2">cv. Xinhai21</strain>
        <tissue evidence="1">Leaf</tissue>
    </source>
</reference>